<accession>A0A317XV57</accession>
<evidence type="ECO:0000313" key="3">
    <source>
        <dbReference type="Proteomes" id="UP000246740"/>
    </source>
</evidence>
<feature type="compositionally biased region" description="Polar residues" evidence="1">
    <location>
        <begin position="112"/>
        <end position="134"/>
    </location>
</feature>
<feature type="compositionally biased region" description="Acidic residues" evidence="1">
    <location>
        <begin position="31"/>
        <end position="40"/>
    </location>
</feature>
<feature type="region of interest" description="Disordered" evidence="1">
    <location>
        <begin position="301"/>
        <end position="322"/>
    </location>
</feature>
<feature type="compositionally biased region" description="Acidic residues" evidence="1">
    <location>
        <begin position="51"/>
        <end position="90"/>
    </location>
</feature>
<dbReference type="AlphaFoldDB" id="A0A317XV57"/>
<evidence type="ECO:0000313" key="2">
    <source>
        <dbReference type="EMBL" id="PWZ02174.1"/>
    </source>
</evidence>
<name>A0A317XV57_9BASI</name>
<organism evidence="2 3">
    <name type="scientific">Testicularia cyperi</name>
    <dbReference type="NCBI Taxonomy" id="1882483"/>
    <lineage>
        <taxon>Eukaryota</taxon>
        <taxon>Fungi</taxon>
        <taxon>Dikarya</taxon>
        <taxon>Basidiomycota</taxon>
        <taxon>Ustilaginomycotina</taxon>
        <taxon>Ustilaginomycetes</taxon>
        <taxon>Ustilaginales</taxon>
        <taxon>Anthracoideaceae</taxon>
        <taxon>Testicularia</taxon>
    </lineage>
</organism>
<feature type="compositionally biased region" description="Low complexity" evidence="1">
    <location>
        <begin position="394"/>
        <end position="406"/>
    </location>
</feature>
<feature type="compositionally biased region" description="Basic residues" evidence="1">
    <location>
        <begin position="101"/>
        <end position="111"/>
    </location>
</feature>
<dbReference type="STRING" id="1882483.A0A317XV57"/>
<feature type="region of interest" description="Disordered" evidence="1">
    <location>
        <begin position="1"/>
        <end position="260"/>
    </location>
</feature>
<dbReference type="EMBL" id="KZ819189">
    <property type="protein sequence ID" value="PWZ02174.1"/>
    <property type="molecule type" value="Genomic_DNA"/>
</dbReference>
<dbReference type="OrthoDB" id="2555325at2759"/>
<evidence type="ECO:0000256" key="1">
    <source>
        <dbReference type="SAM" id="MobiDB-lite"/>
    </source>
</evidence>
<gene>
    <name evidence="2" type="ORF">BCV70DRAFT_157073</name>
</gene>
<proteinExistence type="predicted"/>
<feature type="region of interest" description="Disordered" evidence="1">
    <location>
        <begin position="392"/>
        <end position="503"/>
    </location>
</feature>
<reference evidence="2 3" key="1">
    <citation type="journal article" date="2018" name="Mol. Biol. Evol.">
        <title>Broad Genomic Sampling Reveals a Smut Pathogenic Ancestry of the Fungal Clade Ustilaginomycotina.</title>
        <authorList>
            <person name="Kijpornyongpan T."/>
            <person name="Mondo S.J."/>
            <person name="Barry K."/>
            <person name="Sandor L."/>
            <person name="Lee J."/>
            <person name="Lipzen A."/>
            <person name="Pangilinan J."/>
            <person name="LaButti K."/>
            <person name="Hainaut M."/>
            <person name="Henrissat B."/>
            <person name="Grigoriev I.V."/>
            <person name="Spatafora J.W."/>
            <person name="Aime M.C."/>
        </authorList>
    </citation>
    <scope>NUCLEOTIDE SEQUENCE [LARGE SCALE GENOMIC DNA]</scope>
    <source>
        <strain evidence="2 3">MCA 3645</strain>
    </source>
</reference>
<protein>
    <submittedName>
        <fullName evidence="2">Uncharacterized protein</fullName>
    </submittedName>
</protein>
<feature type="compositionally biased region" description="Low complexity" evidence="1">
    <location>
        <begin position="223"/>
        <end position="260"/>
    </location>
</feature>
<dbReference type="Proteomes" id="UP000246740">
    <property type="component" value="Unassembled WGS sequence"/>
</dbReference>
<sequence length="503" mass="50969">MKVKLRVPLSSAPARDTSSPLANPIRGAPDYSDDEQDESGFADRTRAGAIDYDDAEDEDDDQNDDDDILDGDEQEEADELDEMDELEDESTPAPVSSTPTKRGRITLKPRSSKSAGGTVSPSVSQGSMSPTLGSSRGVAAKRSASIRVAQAQAMSVEELDALPAAKRRKTAKARGAAGPGRGWRKGLTKGQKPVYELPASERTPATFGDTRKGLRDSSTPSKADSPSNAAATASPSVGAATPAPREKAAGANATTAASTAASAAAASAVAAAAAAGAKTGPAVKIVSGTFLGDLSAKAGTAKNPGFRYPPLPSSRSGPPVLPLAKIPTAFQSVIPLERNQKRVRSWQKAKREVLSMGGRPWSVSVYYGGEDRGFEKKVEAAAAAAGAGAGAQAGAGKAAPGEGKAGTPVATASKASASVLDTENGAPGTDSRAGSATAGRSPERSIADTTAPRKASTPQPAAAAAAAAKGTVSPLPPPKHLAGLREAEQNWRGQSPAFLFGGR</sequence>
<dbReference type="InParanoid" id="A0A317XV57"/>
<keyword evidence="3" id="KW-1185">Reference proteome</keyword>